<sequence length="175" mass="19700">MRRQVCDFGLARVAFSDTPTTILWTDYVATMWYREPELCGSFFSKYTPAIDIWSIGCIFAEVLTGKPLFSGKSVVHQLDLITDLLGTPSADIISGCGFVVRRHLTDMKKKSPVPFTEKFLKADPLALRLLHRLLAFDPKDHPTAEEALADPYFKGLAKIERGNRHSKPVAYVFYG</sequence>
<accession>A0A2G2XBT0</accession>
<protein>
    <submittedName>
        <fullName evidence="4">Mitogen-activated protein kinase 8</fullName>
    </submittedName>
</protein>
<dbReference type="GO" id="GO:0004672">
    <property type="term" value="F:protein kinase activity"/>
    <property type="evidence" value="ECO:0007669"/>
    <property type="project" value="InterPro"/>
</dbReference>
<dbReference type="GO" id="GO:0005524">
    <property type="term" value="F:ATP binding"/>
    <property type="evidence" value="ECO:0007669"/>
    <property type="project" value="UniProtKB-KW"/>
</dbReference>
<comment type="caution">
    <text evidence="4">The sequence shown here is derived from an EMBL/GenBank/DDBJ whole genome shotgun (WGS) entry which is preliminary data.</text>
</comment>
<reference evidence="5" key="2">
    <citation type="journal article" date="2017" name="J. Anim. Genet.">
        <title>Multiple reference genome sequences of hot pepper reveal the massive evolution of plant disease resistance genes by retroduplication.</title>
        <authorList>
            <person name="Kim S."/>
            <person name="Park J."/>
            <person name="Yeom S.-I."/>
            <person name="Kim Y.-M."/>
            <person name="Seo E."/>
            <person name="Kim K.-T."/>
            <person name="Kim M.-S."/>
            <person name="Lee J.M."/>
            <person name="Cheong K."/>
            <person name="Shin H.-S."/>
            <person name="Kim S.-B."/>
            <person name="Han K."/>
            <person name="Lee J."/>
            <person name="Park M."/>
            <person name="Lee H.-A."/>
            <person name="Lee H.-Y."/>
            <person name="Lee Y."/>
            <person name="Oh S."/>
            <person name="Lee J.H."/>
            <person name="Choi E."/>
            <person name="Choi E."/>
            <person name="Lee S.E."/>
            <person name="Jeon J."/>
            <person name="Kim H."/>
            <person name="Choi G."/>
            <person name="Song H."/>
            <person name="Lee J."/>
            <person name="Lee S.-C."/>
            <person name="Kwon J.-K."/>
            <person name="Lee H.-Y."/>
            <person name="Koo N."/>
            <person name="Hong Y."/>
            <person name="Kim R.W."/>
            <person name="Kang W.-H."/>
            <person name="Huh J.H."/>
            <person name="Kang B.-C."/>
            <person name="Yang T.-J."/>
            <person name="Lee Y.-H."/>
            <person name="Bennetzen J.L."/>
            <person name="Choi D."/>
        </authorList>
    </citation>
    <scope>NUCLEOTIDE SEQUENCE [LARGE SCALE GENOMIC DNA]</scope>
    <source>
        <strain evidence="5">cv. PBC81</strain>
    </source>
</reference>
<dbReference type="Gene3D" id="1.10.510.10">
    <property type="entry name" value="Transferase(Phosphotransferase) domain 1"/>
    <property type="match status" value="1"/>
</dbReference>
<proteinExistence type="predicted"/>
<dbReference type="Proteomes" id="UP000224567">
    <property type="component" value="Unassembled WGS sequence"/>
</dbReference>
<keyword evidence="2" id="KW-0067">ATP-binding</keyword>
<dbReference type="SUPFAM" id="SSF56112">
    <property type="entry name" value="Protein kinase-like (PK-like)"/>
    <property type="match status" value="1"/>
</dbReference>
<dbReference type="Pfam" id="PF00069">
    <property type="entry name" value="Pkinase"/>
    <property type="match status" value="1"/>
</dbReference>
<dbReference type="PANTHER" id="PTHR24055">
    <property type="entry name" value="MITOGEN-ACTIVATED PROTEIN KINASE"/>
    <property type="match status" value="1"/>
</dbReference>
<evidence type="ECO:0000256" key="2">
    <source>
        <dbReference type="ARBA" id="ARBA00022840"/>
    </source>
</evidence>
<dbReference type="AlphaFoldDB" id="A0A2G2XBT0"/>
<dbReference type="FunFam" id="1.10.510.10:FF:001849">
    <property type="match status" value="1"/>
</dbReference>
<gene>
    <name evidence="4" type="ORF">CQW23_03448</name>
</gene>
<keyword evidence="5" id="KW-1185">Reference proteome</keyword>
<organism evidence="4 5">
    <name type="scientific">Capsicum baccatum</name>
    <name type="common">Peruvian pepper</name>
    <dbReference type="NCBI Taxonomy" id="33114"/>
    <lineage>
        <taxon>Eukaryota</taxon>
        <taxon>Viridiplantae</taxon>
        <taxon>Streptophyta</taxon>
        <taxon>Embryophyta</taxon>
        <taxon>Tracheophyta</taxon>
        <taxon>Spermatophyta</taxon>
        <taxon>Magnoliopsida</taxon>
        <taxon>eudicotyledons</taxon>
        <taxon>Gunneridae</taxon>
        <taxon>Pentapetalae</taxon>
        <taxon>asterids</taxon>
        <taxon>lamiids</taxon>
        <taxon>Solanales</taxon>
        <taxon>Solanaceae</taxon>
        <taxon>Solanoideae</taxon>
        <taxon>Capsiceae</taxon>
        <taxon>Capsicum</taxon>
    </lineage>
</organism>
<dbReference type="SMART" id="SM00220">
    <property type="entry name" value="S_TKc"/>
    <property type="match status" value="1"/>
</dbReference>
<keyword evidence="4" id="KW-0808">Transferase</keyword>
<dbReference type="EMBL" id="MLFT02000002">
    <property type="protein sequence ID" value="PHT54962.1"/>
    <property type="molecule type" value="Genomic_DNA"/>
</dbReference>
<dbReference type="InterPro" id="IPR050117">
    <property type="entry name" value="MAPK"/>
</dbReference>
<dbReference type="InterPro" id="IPR000719">
    <property type="entry name" value="Prot_kinase_dom"/>
</dbReference>
<evidence type="ECO:0000313" key="5">
    <source>
        <dbReference type="Proteomes" id="UP000224567"/>
    </source>
</evidence>
<dbReference type="OrthoDB" id="2396at2759"/>
<evidence type="ECO:0000313" key="4">
    <source>
        <dbReference type="EMBL" id="PHT54962.1"/>
    </source>
</evidence>
<dbReference type="InterPro" id="IPR011009">
    <property type="entry name" value="Kinase-like_dom_sf"/>
</dbReference>
<keyword evidence="4" id="KW-0418">Kinase</keyword>
<evidence type="ECO:0000256" key="1">
    <source>
        <dbReference type="ARBA" id="ARBA00022741"/>
    </source>
</evidence>
<evidence type="ECO:0000259" key="3">
    <source>
        <dbReference type="PROSITE" id="PS50011"/>
    </source>
</evidence>
<dbReference type="PROSITE" id="PS50011">
    <property type="entry name" value="PROTEIN_KINASE_DOM"/>
    <property type="match status" value="1"/>
</dbReference>
<reference evidence="4 5" key="1">
    <citation type="journal article" date="2017" name="Genome Biol.">
        <title>New reference genome sequences of hot pepper reveal the massive evolution of plant disease-resistance genes by retroduplication.</title>
        <authorList>
            <person name="Kim S."/>
            <person name="Park J."/>
            <person name="Yeom S.I."/>
            <person name="Kim Y.M."/>
            <person name="Seo E."/>
            <person name="Kim K.T."/>
            <person name="Kim M.S."/>
            <person name="Lee J.M."/>
            <person name="Cheong K."/>
            <person name="Shin H.S."/>
            <person name="Kim S.B."/>
            <person name="Han K."/>
            <person name="Lee J."/>
            <person name="Park M."/>
            <person name="Lee H.A."/>
            <person name="Lee H.Y."/>
            <person name="Lee Y."/>
            <person name="Oh S."/>
            <person name="Lee J.H."/>
            <person name="Choi E."/>
            <person name="Choi E."/>
            <person name="Lee S.E."/>
            <person name="Jeon J."/>
            <person name="Kim H."/>
            <person name="Choi G."/>
            <person name="Song H."/>
            <person name="Lee J."/>
            <person name="Lee S.C."/>
            <person name="Kwon J.K."/>
            <person name="Lee H.Y."/>
            <person name="Koo N."/>
            <person name="Hong Y."/>
            <person name="Kim R.W."/>
            <person name="Kang W.H."/>
            <person name="Huh J.H."/>
            <person name="Kang B.C."/>
            <person name="Yang T.J."/>
            <person name="Lee Y.H."/>
            <person name="Bennetzen J.L."/>
            <person name="Choi D."/>
        </authorList>
    </citation>
    <scope>NUCLEOTIDE SEQUENCE [LARGE SCALE GENOMIC DNA]</scope>
    <source>
        <strain evidence="5">cv. PBC81</strain>
    </source>
</reference>
<name>A0A2G2XBT0_CAPBA</name>
<feature type="domain" description="Protein kinase" evidence="3">
    <location>
        <begin position="1"/>
        <end position="153"/>
    </location>
</feature>
<keyword evidence="1" id="KW-0547">Nucleotide-binding</keyword>
<dbReference type="STRING" id="33114.A0A2G2XBT0"/>